<keyword evidence="6 7" id="KW-0238">DNA-binding</keyword>
<dbReference type="Pfam" id="PF17855">
    <property type="entry name" value="MCM_lid"/>
    <property type="match status" value="1"/>
</dbReference>
<dbReference type="SMART" id="SM00382">
    <property type="entry name" value="AAA"/>
    <property type="match status" value="1"/>
</dbReference>
<feature type="compositionally biased region" description="Polar residues" evidence="8">
    <location>
        <begin position="594"/>
        <end position="603"/>
    </location>
</feature>
<keyword evidence="4" id="KW-0347">Helicase</keyword>
<dbReference type="PROSITE" id="PS50051">
    <property type="entry name" value="MCM_2"/>
    <property type="match status" value="1"/>
</dbReference>
<sequence length="973" mass="108794">MDPNCCRDYQEIKIQEQVHHLVVGTMPRSMWIVLENDLVDCCKPGHDVLISGVLIRRWRPLVMETRSDIELVFHAHSVEIHNDYSSTTIISEEVEEELKNFWEEYKHQPLKGRNSILLNLCPQVYGLYIVKLAVALVLAGGVQQVDKSGTKVRGESHLLLVGDPGTGKSQFLKYAAKISPRSVLTTGIGSTSAGLTVSAVRDSGEWQLEAGALVLADGGICCIDEFNSIREHDRGSIHEAMEQQTISVAKAGLVTKLSTSISVNVALASPLLSRFDLVLVLLDTKNEEWDRLVASYLLSGVDPFEECYEACTWSLEKMRAYFCIIKTLTPVMSDESNRILTRYYQCQRNTDLRNVARTTIRLLESLVRLAQAHARLMFRKEVGVQDAVVAVSLVESSMQGSALIQGVNALHTAFPNNPDSEYKVQAELILQRLGLQDILEQEMIKINKEQELQKKDEISKDSKTFPHKPPSDQDNFNGNNDHSNISVLYSSSGKKRDNTHHLSQQNLVLPQSYPKITTQSQKHSSNSQRNCIDKNYSSFKQKWVQSKFSRETTVLSDVKSSYKNTTCIKNNHPLSQQTLNTPESSKKNLRSIEKSNNSPQQTLVQPEFSLKTTALSGKNLNDPNTIKPAVKNCLKGICKDNTAEEISCNHESKKTVDPEIELDMVDEKSNPKKKRKINAIESADTPSGNQISDKIILNPEINNQNNICDYNKSVQDASNHQSSTPSKCYSVCDRISTRVKKVFPKETVNMQEQNSPNFAGDSRTLESENAPSFSILETLKNFRFIPKSKKGKEESNVTTSDPISNTTLTMKDLTQSNNVEQTLKNKQNQNNKPLVLNSVLQNSTLKDDHISEHGVCSMSVSDYQNNKNRDSVPSSTAKSLCKQSSVSNISTNSSFSTLHKLKKFAFVSKQTDISDSKSTEKLMHPCSSSMKSFKCNGSQNTRFRKGIFNTGDDNLDDLDFDIDWPGVGGEKKT</sequence>
<dbReference type="PRINTS" id="PR01657">
    <property type="entry name" value="MCMFAMILY"/>
</dbReference>
<keyword evidence="3 7" id="KW-0547">Nucleotide-binding</keyword>
<comment type="similarity">
    <text evidence="7">Belongs to the MCM family.</text>
</comment>
<feature type="compositionally biased region" description="Polar residues" evidence="8">
    <location>
        <begin position="565"/>
        <end position="583"/>
    </location>
</feature>
<dbReference type="Pfam" id="PF00493">
    <property type="entry name" value="MCM"/>
    <property type="match status" value="1"/>
</dbReference>
<dbReference type="SUPFAM" id="SSF50249">
    <property type="entry name" value="Nucleic acid-binding proteins"/>
    <property type="match status" value="1"/>
</dbReference>
<feature type="region of interest" description="Disordered" evidence="8">
    <location>
        <begin position="789"/>
        <end position="809"/>
    </location>
</feature>
<feature type="region of interest" description="Disordered" evidence="8">
    <location>
        <begin position="455"/>
        <end position="531"/>
    </location>
</feature>
<dbReference type="InterPro" id="IPR031327">
    <property type="entry name" value="MCM"/>
</dbReference>
<dbReference type="InterPro" id="IPR003593">
    <property type="entry name" value="AAA+_ATPase"/>
</dbReference>
<dbReference type="InterPro" id="IPR018525">
    <property type="entry name" value="MCM_CS"/>
</dbReference>
<reference evidence="11" key="1">
    <citation type="submission" date="2025-08" db="UniProtKB">
        <authorList>
            <consortium name="RefSeq"/>
        </authorList>
    </citation>
    <scope>IDENTIFICATION</scope>
    <source>
        <tissue evidence="11">Muscle</tissue>
    </source>
</reference>
<evidence type="ECO:0000256" key="6">
    <source>
        <dbReference type="ARBA" id="ARBA00023125"/>
    </source>
</evidence>
<evidence type="ECO:0000313" key="10">
    <source>
        <dbReference type="Proteomes" id="UP000694941"/>
    </source>
</evidence>
<dbReference type="GeneID" id="106468815"/>
<evidence type="ECO:0000256" key="2">
    <source>
        <dbReference type="ARBA" id="ARBA00022705"/>
    </source>
</evidence>
<feature type="domain" description="MCM C-terminal AAA(+) ATPase" evidence="9">
    <location>
        <begin position="112"/>
        <end position="297"/>
    </location>
</feature>
<feature type="compositionally biased region" description="Basic and acidic residues" evidence="8">
    <location>
        <begin position="455"/>
        <end position="464"/>
    </location>
</feature>
<feature type="compositionally biased region" description="Polar residues" evidence="8">
    <location>
        <begin position="796"/>
        <end position="809"/>
    </location>
</feature>
<evidence type="ECO:0000256" key="3">
    <source>
        <dbReference type="ARBA" id="ARBA00022741"/>
    </source>
</evidence>
<dbReference type="RefSeq" id="XP_022252878.1">
    <property type="nucleotide sequence ID" value="XM_022397170.1"/>
</dbReference>
<dbReference type="PANTHER" id="PTHR11630">
    <property type="entry name" value="DNA REPLICATION LICENSING FACTOR MCM FAMILY MEMBER"/>
    <property type="match status" value="1"/>
</dbReference>
<proteinExistence type="inferred from homology"/>
<dbReference type="Gene3D" id="2.40.50.140">
    <property type="entry name" value="Nucleic acid-binding proteins"/>
    <property type="match status" value="1"/>
</dbReference>
<dbReference type="InterPro" id="IPR033762">
    <property type="entry name" value="MCM_OB"/>
</dbReference>
<dbReference type="SUPFAM" id="SSF52540">
    <property type="entry name" value="P-loop containing nucleoside triphosphate hydrolases"/>
    <property type="match status" value="1"/>
</dbReference>
<gene>
    <name evidence="11" type="primary">LOC106468815</name>
</gene>
<evidence type="ECO:0000256" key="1">
    <source>
        <dbReference type="ARBA" id="ARBA00012551"/>
    </source>
</evidence>
<keyword evidence="10" id="KW-1185">Reference proteome</keyword>
<evidence type="ECO:0000256" key="7">
    <source>
        <dbReference type="RuleBase" id="RU004070"/>
    </source>
</evidence>
<dbReference type="PANTHER" id="PTHR11630:SF48">
    <property type="entry name" value="DNA HELICASE MCM9"/>
    <property type="match status" value="1"/>
</dbReference>
<accession>A0ABM1TAH2</accession>
<name>A0ABM1TAH2_LIMPO</name>
<dbReference type="PROSITE" id="PS00847">
    <property type="entry name" value="MCM_1"/>
    <property type="match status" value="1"/>
</dbReference>
<feature type="compositionally biased region" description="Polar residues" evidence="8">
    <location>
        <begin position="501"/>
        <end position="531"/>
    </location>
</feature>
<evidence type="ECO:0000256" key="8">
    <source>
        <dbReference type="SAM" id="MobiDB-lite"/>
    </source>
</evidence>
<dbReference type="InterPro" id="IPR041562">
    <property type="entry name" value="MCM_lid"/>
</dbReference>
<keyword evidence="5 7" id="KW-0067">ATP-binding</keyword>
<dbReference type="Gene3D" id="3.40.50.300">
    <property type="entry name" value="P-loop containing nucleotide triphosphate hydrolases"/>
    <property type="match status" value="1"/>
</dbReference>
<dbReference type="Proteomes" id="UP000694941">
    <property type="component" value="Unplaced"/>
</dbReference>
<keyword evidence="4" id="KW-0378">Hydrolase</keyword>
<dbReference type="InterPro" id="IPR012340">
    <property type="entry name" value="NA-bd_OB-fold"/>
</dbReference>
<evidence type="ECO:0000256" key="5">
    <source>
        <dbReference type="ARBA" id="ARBA00022840"/>
    </source>
</evidence>
<keyword evidence="2" id="KW-0235">DNA replication</keyword>
<evidence type="ECO:0000313" key="11">
    <source>
        <dbReference type="RefSeq" id="XP_022252878.1"/>
    </source>
</evidence>
<dbReference type="Pfam" id="PF17207">
    <property type="entry name" value="MCM_OB"/>
    <property type="match status" value="1"/>
</dbReference>
<feature type="compositionally biased region" description="Basic and acidic residues" evidence="8">
    <location>
        <begin position="584"/>
        <end position="593"/>
    </location>
</feature>
<dbReference type="EC" id="3.6.4.12" evidence="1"/>
<dbReference type="InterPro" id="IPR001208">
    <property type="entry name" value="MCM_dom"/>
</dbReference>
<protein>
    <recommendedName>
        <fullName evidence="1">DNA helicase</fullName>
        <ecNumber evidence="1">3.6.4.12</ecNumber>
    </recommendedName>
</protein>
<dbReference type="SMART" id="SM00350">
    <property type="entry name" value="MCM"/>
    <property type="match status" value="1"/>
</dbReference>
<feature type="compositionally biased region" description="Polar residues" evidence="8">
    <location>
        <begin position="472"/>
        <end position="492"/>
    </location>
</feature>
<dbReference type="InterPro" id="IPR027417">
    <property type="entry name" value="P-loop_NTPase"/>
</dbReference>
<evidence type="ECO:0000259" key="9">
    <source>
        <dbReference type="PROSITE" id="PS50051"/>
    </source>
</evidence>
<evidence type="ECO:0000256" key="4">
    <source>
        <dbReference type="ARBA" id="ARBA00022806"/>
    </source>
</evidence>
<organism evidence="10 11">
    <name type="scientific">Limulus polyphemus</name>
    <name type="common">Atlantic horseshoe crab</name>
    <dbReference type="NCBI Taxonomy" id="6850"/>
    <lineage>
        <taxon>Eukaryota</taxon>
        <taxon>Metazoa</taxon>
        <taxon>Ecdysozoa</taxon>
        <taxon>Arthropoda</taxon>
        <taxon>Chelicerata</taxon>
        <taxon>Merostomata</taxon>
        <taxon>Xiphosura</taxon>
        <taxon>Limulidae</taxon>
        <taxon>Limulus</taxon>
    </lineage>
</organism>
<feature type="region of interest" description="Disordered" evidence="8">
    <location>
        <begin position="565"/>
        <end position="603"/>
    </location>
</feature>